<dbReference type="RefSeq" id="WP_329779695.1">
    <property type="nucleotide sequence ID" value="NZ_JAYJJQ010000027.1"/>
</dbReference>
<sequence>MTNTPPALLIDFGGVITESVLGSFERTCRTHGVNPDGFIAEVFAADHAEDSPFALLELGRISIPEFIDQVTPVLSRHAEGEVDGAAWLREVNQTTQQVDLQMAQAVQSLTDRGIQTALVSNSWGPSDNYPWDRMPEFTEVLVSAEVGIRKPDPEIYLLAASKLGRPPGECVFIGDVEVNLIPARQLGMEAVLHTQRAETLARLQQIYG</sequence>
<organism evidence="1 2">
    <name type="scientific">[Mycobacterium] vasticus</name>
    <dbReference type="NCBI Taxonomy" id="2875777"/>
    <lineage>
        <taxon>Bacteria</taxon>
        <taxon>Bacillati</taxon>
        <taxon>Actinomycetota</taxon>
        <taxon>Actinomycetes</taxon>
        <taxon>Mycobacteriales</taxon>
        <taxon>Mycobacteriaceae</taxon>
        <taxon>Mycolicibacter</taxon>
    </lineage>
</organism>
<name>A0ABU5Z3Q1_9MYCO</name>
<dbReference type="InterPro" id="IPR023198">
    <property type="entry name" value="PGP-like_dom2"/>
</dbReference>
<dbReference type="SUPFAM" id="SSF56784">
    <property type="entry name" value="HAD-like"/>
    <property type="match status" value="1"/>
</dbReference>
<dbReference type="NCBIfam" id="TIGR01509">
    <property type="entry name" value="HAD-SF-IA-v3"/>
    <property type="match status" value="1"/>
</dbReference>
<dbReference type="EMBL" id="JAYJJQ010000027">
    <property type="protein sequence ID" value="MEB3071490.1"/>
    <property type="molecule type" value="Genomic_DNA"/>
</dbReference>
<reference evidence="1 2" key="1">
    <citation type="submission" date="2023-12" db="EMBL/GenBank/DDBJ databases">
        <title>Description of new species of Mycobacterium terrae complex isolated from sewage at the Sao Paulo Zoological Park Foundation in Brazil.</title>
        <authorList>
            <person name="Romagnoli C.L."/>
            <person name="Conceicao E.C."/>
            <person name="Machado E."/>
            <person name="Barreto L.B.P.F."/>
            <person name="Sharma A."/>
            <person name="Silva N.M."/>
            <person name="Marques L.E."/>
            <person name="Juliana M.A."/>
            <person name="Lourenco M.C.S."/>
            <person name="Digiampietri L.A."/>
            <person name="Suffys P.N."/>
            <person name="Viana-Niero C."/>
        </authorList>
    </citation>
    <scope>NUCLEOTIDE SEQUENCE [LARGE SCALE GENOMIC DNA]</scope>
    <source>
        <strain evidence="1 2">MYC017</strain>
    </source>
</reference>
<dbReference type="PRINTS" id="PR00413">
    <property type="entry name" value="HADHALOGNASE"/>
</dbReference>
<accession>A0ABU5Z3Q1</accession>
<proteinExistence type="predicted"/>
<dbReference type="Proteomes" id="UP001299283">
    <property type="component" value="Unassembled WGS sequence"/>
</dbReference>
<evidence type="ECO:0000313" key="2">
    <source>
        <dbReference type="Proteomes" id="UP001299283"/>
    </source>
</evidence>
<keyword evidence="2" id="KW-1185">Reference proteome</keyword>
<dbReference type="SFLD" id="SFLDS00003">
    <property type="entry name" value="Haloacid_Dehalogenase"/>
    <property type="match status" value="1"/>
</dbReference>
<dbReference type="Gene3D" id="3.40.50.1000">
    <property type="entry name" value="HAD superfamily/HAD-like"/>
    <property type="match status" value="1"/>
</dbReference>
<dbReference type="InterPro" id="IPR036412">
    <property type="entry name" value="HAD-like_sf"/>
</dbReference>
<evidence type="ECO:0000313" key="1">
    <source>
        <dbReference type="EMBL" id="MEB3071490.1"/>
    </source>
</evidence>
<dbReference type="InterPro" id="IPR052898">
    <property type="entry name" value="ACAD10-like"/>
</dbReference>
<dbReference type="PANTHER" id="PTHR47829:SF1">
    <property type="entry name" value="HAD FAMILY PHOSPHATASE"/>
    <property type="match status" value="1"/>
</dbReference>
<dbReference type="CDD" id="cd02603">
    <property type="entry name" value="HAD_sEH-N_like"/>
    <property type="match status" value="1"/>
</dbReference>
<dbReference type="NCBIfam" id="TIGR01549">
    <property type="entry name" value="HAD-SF-IA-v1"/>
    <property type="match status" value="1"/>
</dbReference>
<comment type="caution">
    <text evidence="1">The sequence shown here is derived from an EMBL/GenBank/DDBJ whole genome shotgun (WGS) entry which is preliminary data.</text>
</comment>
<dbReference type="SFLD" id="SFLDG01129">
    <property type="entry name" value="C1.5:_HAD__Beta-PGM__Phosphata"/>
    <property type="match status" value="1"/>
</dbReference>
<gene>
    <name evidence="1" type="ORF">K5L39_20130</name>
</gene>
<dbReference type="Gene3D" id="1.10.150.240">
    <property type="entry name" value="Putative phosphatase, domain 2"/>
    <property type="match status" value="1"/>
</dbReference>
<dbReference type="InterPro" id="IPR023214">
    <property type="entry name" value="HAD_sf"/>
</dbReference>
<dbReference type="Pfam" id="PF00702">
    <property type="entry name" value="Hydrolase"/>
    <property type="match status" value="1"/>
</dbReference>
<dbReference type="InterPro" id="IPR006439">
    <property type="entry name" value="HAD-SF_hydro_IA"/>
</dbReference>
<protein>
    <submittedName>
        <fullName evidence="1">HAD family phosphatase</fullName>
    </submittedName>
</protein>
<dbReference type="PANTHER" id="PTHR47829">
    <property type="entry name" value="HYDROLASE, PUTATIVE (AFU_ORTHOLOGUE AFUA_1G12880)-RELATED"/>
    <property type="match status" value="1"/>
</dbReference>